<evidence type="ECO:0000313" key="9">
    <source>
        <dbReference type="EMBL" id="KDQ62646.1"/>
    </source>
</evidence>
<feature type="compositionally biased region" description="Low complexity" evidence="5">
    <location>
        <begin position="1848"/>
        <end position="1858"/>
    </location>
</feature>
<feature type="compositionally biased region" description="Low complexity" evidence="5">
    <location>
        <begin position="1804"/>
        <end position="1830"/>
    </location>
</feature>
<dbReference type="Pfam" id="PF25481">
    <property type="entry name" value="Nucleoprot-TPR"/>
    <property type="match status" value="1"/>
</dbReference>
<dbReference type="PANTHER" id="PTHR18898:SF2">
    <property type="entry name" value="NUCLEOPROTEIN TPR"/>
    <property type="match status" value="1"/>
</dbReference>
<evidence type="ECO:0000313" key="10">
    <source>
        <dbReference type="Proteomes" id="UP000027265"/>
    </source>
</evidence>
<feature type="coiled-coil region" evidence="4">
    <location>
        <begin position="1604"/>
        <end position="1659"/>
    </location>
</feature>
<feature type="compositionally biased region" description="Low complexity" evidence="5">
    <location>
        <begin position="1869"/>
        <end position="1900"/>
    </location>
</feature>
<feature type="domain" description="Nucleoprotein TPR/MLP1-2" evidence="6">
    <location>
        <begin position="1099"/>
        <end position="1226"/>
    </location>
</feature>
<feature type="coiled-coil region" evidence="4">
    <location>
        <begin position="492"/>
        <end position="561"/>
    </location>
</feature>
<feature type="region of interest" description="Disordered" evidence="5">
    <location>
        <begin position="278"/>
        <end position="298"/>
    </location>
</feature>
<feature type="coiled-coil region" evidence="4">
    <location>
        <begin position="1047"/>
        <end position="1088"/>
    </location>
</feature>
<dbReference type="InterPro" id="IPR012929">
    <property type="entry name" value="Nucleoprot-TPR/MLP1-2_dom"/>
</dbReference>
<dbReference type="Gene3D" id="1.10.287.1490">
    <property type="match status" value="1"/>
</dbReference>
<dbReference type="FunCoup" id="A0A067QJ45">
    <property type="interactions" value="602"/>
</dbReference>
<feature type="compositionally biased region" description="Gly residues" evidence="5">
    <location>
        <begin position="1859"/>
        <end position="1868"/>
    </location>
</feature>
<feature type="domain" description="NUA/TPR/MLP1-2-like" evidence="8">
    <location>
        <begin position="527"/>
        <end position="628"/>
    </location>
</feature>
<accession>A0A067QJ45</accession>
<evidence type="ECO:0000256" key="3">
    <source>
        <dbReference type="ARBA" id="ARBA00023242"/>
    </source>
</evidence>
<gene>
    <name evidence="9" type="ORF">JAAARDRAFT_54566</name>
</gene>
<feature type="coiled-coil region" evidence="4">
    <location>
        <begin position="1188"/>
        <end position="1215"/>
    </location>
</feature>
<dbReference type="PANTHER" id="PTHR18898">
    <property type="entry name" value="NUCLEOPROTEIN TPR-RELATED"/>
    <property type="match status" value="1"/>
</dbReference>
<feature type="domain" description="Nucleoprotein TPR/MPL1" evidence="7">
    <location>
        <begin position="221"/>
        <end position="296"/>
    </location>
</feature>
<evidence type="ECO:0000256" key="4">
    <source>
        <dbReference type="SAM" id="Coils"/>
    </source>
</evidence>
<feature type="coiled-coil region" evidence="4">
    <location>
        <begin position="809"/>
        <end position="843"/>
    </location>
</feature>
<dbReference type="OrthoDB" id="343070at2759"/>
<feature type="region of interest" description="Disordered" evidence="5">
    <location>
        <begin position="1802"/>
        <end position="1939"/>
    </location>
</feature>
<dbReference type="GO" id="GO:0005643">
    <property type="term" value="C:nuclear pore"/>
    <property type="evidence" value="ECO:0007669"/>
    <property type="project" value="TreeGrafter"/>
</dbReference>
<keyword evidence="10" id="KW-1185">Reference proteome</keyword>
<evidence type="ECO:0000256" key="5">
    <source>
        <dbReference type="SAM" id="MobiDB-lite"/>
    </source>
</evidence>
<feature type="coiled-coil region" evidence="4">
    <location>
        <begin position="1266"/>
        <end position="1312"/>
    </location>
</feature>
<reference evidence="10" key="1">
    <citation type="journal article" date="2014" name="Proc. Natl. Acad. Sci. U.S.A.">
        <title>Extensive sampling of basidiomycete genomes demonstrates inadequacy of the white-rot/brown-rot paradigm for wood decay fungi.</title>
        <authorList>
            <person name="Riley R."/>
            <person name="Salamov A.A."/>
            <person name="Brown D.W."/>
            <person name="Nagy L.G."/>
            <person name="Floudas D."/>
            <person name="Held B.W."/>
            <person name="Levasseur A."/>
            <person name="Lombard V."/>
            <person name="Morin E."/>
            <person name="Otillar R."/>
            <person name="Lindquist E.A."/>
            <person name="Sun H."/>
            <person name="LaButti K.M."/>
            <person name="Schmutz J."/>
            <person name="Jabbour D."/>
            <person name="Luo H."/>
            <person name="Baker S.E."/>
            <person name="Pisabarro A.G."/>
            <person name="Walton J.D."/>
            <person name="Blanchette R.A."/>
            <person name="Henrissat B."/>
            <person name="Martin F."/>
            <person name="Cullen D."/>
            <person name="Hibbett D.S."/>
            <person name="Grigoriev I.V."/>
        </authorList>
    </citation>
    <scope>NUCLEOTIDE SEQUENCE [LARGE SCALE GENOMIC DNA]</scope>
    <source>
        <strain evidence="10">MUCL 33604</strain>
    </source>
</reference>
<feature type="coiled-coil region" evidence="4">
    <location>
        <begin position="876"/>
        <end position="970"/>
    </location>
</feature>
<evidence type="ECO:0000259" key="8">
    <source>
        <dbReference type="Pfam" id="PF25785"/>
    </source>
</evidence>
<dbReference type="HOGENOM" id="CLU_001937_0_0_1"/>
<keyword evidence="3" id="KW-0539">Nucleus</keyword>
<dbReference type="GO" id="GO:0006406">
    <property type="term" value="P:mRNA export from nucleus"/>
    <property type="evidence" value="ECO:0007669"/>
    <property type="project" value="TreeGrafter"/>
</dbReference>
<dbReference type="InterPro" id="IPR057577">
    <property type="entry name" value="Nucleoprot-TPR/MLP1_dom"/>
</dbReference>
<proteinExistence type="predicted"/>
<feature type="region of interest" description="Disordered" evidence="5">
    <location>
        <begin position="1"/>
        <end position="35"/>
    </location>
</feature>
<feature type="coiled-coil region" evidence="4">
    <location>
        <begin position="361"/>
        <end position="402"/>
    </location>
</feature>
<comment type="subcellular location">
    <subcellularLocation>
        <location evidence="1">Nucleus</location>
    </subcellularLocation>
</comment>
<dbReference type="EMBL" id="KL197711">
    <property type="protein sequence ID" value="KDQ62646.1"/>
    <property type="molecule type" value="Genomic_DNA"/>
</dbReference>
<dbReference type="GO" id="GO:0006606">
    <property type="term" value="P:protein import into nucleus"/>
    <property type="evidence" value="ECO:0007669"/>
    <property type="project" value="InterPro"/>
</dbReference>
<feature type="region of interest" description="Disordered" evidence="5">
    <location>
        <begin position="564"/>
        <end position="585"/>
    </location>
</feature>
<evidence type="ECO:0000256" key="1">
    <source>
        <dbReference type="ARBA" id="ARBA00004123"/>
    </source>
</evidence>
<dbReference type="InterPro" id="IPR057974">
    <property type="entry name" value="NUA/TPR/MLP1-2-like_dom"/>
</dbReference>
<feature type="coiled-coil region" evidence="4">
    <location>
        <begin position="616"/>
        <end position="687"/>
    </location>
</feature>
<sequence length="1939" mass="215386">MVTTRRKTRQSAATDGEDHAEISSQAGEDGAGATLTLTLPDDVDLESLSNLLPDFSLTSPSTDAIISLYRLVLAQVAEVDAVQRDLEDVRAESERKDVELDQALQDRETATQELDASLEAAHNELKQVKLERDDLASSQKALQAQIFTLSSSQSASSTEVDALKHRIEDSEREKRDLIGVVSRLKEDAAQREEEIQTLRNNLRQARQEHQTLESELRELRSSDTSTKFKIETLTQQLQLAKEESERTSTELTGKTEEFAKYRRTKHAELSQLQSQYDSLTQSHSSAESTLKALQSSHSAQGHQLTQALARVQDLTGQLAEQEATFSSEAAGLRRLVSMMEERELQAKSIVEGIEKEWATVGDRAERRENALRENVERERRRADEAEKRAEQLEKVMEKMDRGELPIPGLASTPGTPMRNGAGIDLATQGMMGLSPTVAMASRAQKTGKTFTEVYADYVRLQEEYARKSAEYDHMDKTLSAVLAQIEERAPILAQQRMEYERLQSEASQLASQLAQALSERDSYSSSAQDAAQKLTKSARENDLLQKQLDDLGRQVQSLLREITRRDDASIPSEAELEQDEGTAPAENIEQVITNNLVLFRSIGGLQEQNQKLLKIVRELGAKMETEERDYREAMEKEQQEAVMEAHVAIQELQQALENQKRSSEVTIQAYMKERDALRSMLSRSEKAMGGTRRGPTVNGDIGGHGEDTGEDGHDADLAKELADVQSQFEAYKSEMGTDSVRLREELIALQRENGQLGAALAKANAKIEYLADRHRMASEQHAMQTRELDNMSKRNQQLYDQYTRIDIECNRVSEDLLAASSRVEQLRNECANLRAEKKIWESVQSRLVEENKALASERSQLSGLMANVQKMHNDLEQSGQNDRRRLENQIQMLESQTQDLRTQLSHERDSVRHVSLQREIDLKDLQARLDRTTQELSKTRESLVGAETSKKHLEERVQDISKQLRGNEEKLTVYERRTTAVNGIHHTDVSGGQEQQLQAEVAELRSALKVAEMDLTSARSHVQQFQEISQANEAALAALNATHDEYKASSEAQIAKLESDCEGLQERLRSVQEEMSQSSEKYAKLQGTFETERIAWANDKKTLEDAIIDITTSEKHSESDRVSQETEIRQLEERAKSAEDKYSREVLAHAESIKSVDGLRAQLASAHSAARDSLSAAETAQAKLTTSEASWKQQKEALDKEVADLSSRCKDLATQNGILHQHLESVSSQAARIRQAADSTTSAVTSDDSVQDADAKLSELRSVVAYLRKEKEIVDLQLELSKQENIRLKTQIDHLSQALEESRTSLSQERERAVEAATSEAQHAELVERINQLTILRESNATLRADCEAQSRRARELDLKLQQVSLELEPAKEQARVAQAELEARDQQIKRLEDESRRWQERNTQLLSKYDRIDPAEVQLLKDEIELLKQQQTAAEKSRAVEDVKVSDQAQTIQNLENSLKATKETGSKNNAIFKRNFEKWKEEKAVLEASVADLQNQIKSLTEEREAFQQTESTSSTATKDIQEQLQMLRREKEQVEVSLAEERKKVAEYRAAEANIAEQASLITTLQAERDQLLAEKDSWSSSSVAPLGDASSARQEWESEKAALVKARDDATAALKAAQDQAKKATDEAQNIRASNEKFQARLQELQKARAAEGQRARAQQEAAVNAAIEKVKTETAVDAAVPDDLAKRHADELRTLEDRLKAEHKLELEQAVAKAKEAAQPEEGEATSEAVVAAAVAAAEERLKAQHVEEIAAAVERGRMEQAAKSKLKDAQLVRSQHKVKELEAQILEWRKAGVLPEQSSATPATPAPAATATAPSTAPTVVTPPVRKPSMSVPAAPGQAELATRGRGAPRGAPRGGARGGATRGAPGRGAPAAAGAHPLPTAPAAAGMSIMGAAGKRGREDSDVATDDSLAKRLKPAETPTPKPPVTLKRDRV</sequence>
<evidence type="ECO:0000259" key="6">
    <source>
        <dbReference type="Pfam" id="PF07926"/>
    </source>
</evidence>
<keyword evidence="2 4" id="KW-0175">Coiled coil</keyword>
<feature type="region of interest" description="Disordered" evidence="5">
    <location>
        <begin position="1113"/>
        <end position="1141"/>
    </location>
</feature>
<organism evidence="9 10">
    <name type="scientific">Jaapia argillacea MUCL 33604</name>
    <dbReference type="NCBI Taxonomy" id="933084"/>
    <lineage>
        <taxon>Eukaryota</taxon>
        <taxon>Fungi</taxon>
        <taxon>Dikarya</taxon>
        <taxon>Basidiomycota</taxon>
        <taxon>Agaricomycotina</taxon>
        <taxon>Agaricomycetes</taxon>
        <taxon>Agaricomycetidae</taxon>
        <taxon>Jaapiales</taxon>
        <taxon>Jaapiaceae</taxon>
        <taxon>Jaapia</taxon>
    </lineage>
</organism>
<evidence type="ECO:0000259" key="7">
    <source>
        <dbReference type="Pfam" id="PF25481"/>
    </source>
</evidence>
<name>A0A067QJ45_9AGAM</name>
<evidence type="ECO:0000256" key="2">
    <source>
        <dbReference type="ARBA" id="ARBA00023054"/>
    </source>
</evidence>
<dbReference type="Pfam" id="PF07926">
    <property type="entry name" value="TPR_MLP1_2"/>
    <property type="match status" value="1"/>
</dbReference>
<dbReference type="STRING" id="933084.A0A067QJ45"/>
<feature type="region of interest" description="Disordered" evidence="5">
    <location>
        <begin position="1578"/>
        <end position="1598"/>
    </location>
</feature>
<dbReference type="Pfam" id="PF25785">
    <property type="entry name" value="TPR"/>
    <property type="match status" value="1"/>
</dbReference>
<dbReference type="GO" id="GO:0017056">
    <property type="term" value="F:structural constituent of nuclear pore"/>
    <property type="evidence" value="ECO:0007669"/>
    <property type="project" value="TreeGrafter"/>
</dbReference>
<protein>
    <submittedName>
        <fullName evidence="9">Uncharacterized protein</fullName>
    </submittedName>
</protein>
<feature type="coiled-coil region" evidence="4">
    <location>
        <begin position="1375"/>
        <end position="1578"/>
    </location>
</feature>
<dbReference type="Proteomes" id="UP000027265">
    <property type="component" value="Unassembled WGS sequence"/>
</dbReference>
<dbReference type="InParanoid" id="A0A067QJ45"/>